<comment type="catalytic activity">
    <reaction evidence="1">
        <text>AMP + H2O = D-ribose 5-phosphate + adenine</text>
        <dbReference type="Rhea" id="RHEA:20129"/>
        <dbReference type="ChEBI" id="CHEBI:15377"/>
        <dbReference type="ChEBI" id="CHEBI:16708"/>
        <dbReference type="ChEBI" id="CHEBI:78346"/>
        <dbReference type="ChEBI" id="CHEBI:456215"/>
        <dbReference type="EC" id="3.2.2.4"/>
    </reaction>
</comment>
<dbReference type="InterPro" id="IPR031100">
    <property type="entry name" value="LOG_fam"/>
</dbReference>
<organism evidence="4 5">
    <name type="scientific">Pigmentiphaga litoralis</name>
    <dbReference type="NCBI Taxonomy" id="516702"/>
    <lineage>
        <taxon>Bacteria</taxon>
        <taxon>Pseudomonadati</taxon>
        <taxon>Pseudomonadota</taxon>
        <taxon>Betaproteobacteria</taxon>
        <taxon>Burkholderiales</taxon>
        <taxon>Alcaligenaceae</taxon>
        <taxon>Pigmentiphaga</taxon>
    </lineage>
</organism>
<dbReference type="GO" id="GO:0005829">
    <property type="term" value="C:cytosol"/>
    <property type="evidence" value="ECO:0007669"/>
    <property type="project" value="TreeGrafter"/>
</dbReference>
<dbReference type="PANTHER" id="PTHR31223:SF70">
    <property type="entry name" value="LOG FAMILY PROTEIN YJL055W"/>
    <property type="match status" value="1"/>
</dbReference>
<accession>A0A7Y9LNN3</accession>
<comment type="similarity">
    <text evidence="2 3">Belongs to the LOG family.</text>
</comment>
<evidence type="ECO:0000313" key="5">
    <source>
        <dbReference type="Proteomes" id="UP000542125"/>
    </source>
</evidence>
<evidence type="ECO:0000256" key="3">
    <source>
        <dbReference type="RuleBase" id="RU363015"/>
    </source>
</evidence>
<name>A0A7Y9LNN3_9BURK</name>
<keyword evidence="3" id="KW-0203">Cytokinin biosynthesis</keyword>
<dbReference type="AlphaFoldDB" id="A0A7Y9LNN3"/>
<keyword evidence="3" id="KW-0378">Hydrolase</keyword>
<dbReference type="Gene3D" id="3.40.50.450">
    <property type="match status" value="1"/>
</dbReference>
<dbReference type="NCBIfam" id="TIGR00730">
    <property type="entry name" value="Rossman fold protein, TIGR00730 family"/>
    <property type="match status" value="1"/>
</dbReference>
<dbReference type="InterPro" id="IPR005269">
    <property type="entry name" value="LOG"/>
</dbReference>
<sequence>MTTPTSPIDAITASPTLLKSVAVFCGSNFGASPEYADAARALGTEIARRGLTLVYGGTHKGLMGLMADAALAAGGRVVGIINQRLHDRGHLHPKLTQHEIVTDMRARKARMADLVDAFIAMPGGLGTLEELFEAATLTQLGDHTKACGALNVRGFYDPMRAMLTRAVDEGFLKTEHRDMIVIDADPASLLDGLADWKAPTVTKWIEKT</sequence>
<dbReference type="RefSeq" id="WP_179590942.1">
    <property type="nucleotide sequence ID" value="NZ_JACBYR010000004.1"/>
</dbReference>
<evidence type="ECO:0000256" key="1">
    <source>
        <dbReference type="ARBA" id="ARBA00000274"/>
    </source>
</evidence>
<proteinExistence type="inferred from homology"/>
<dbReference type="SUPFAM" id="SSF102405">
    <property type="entry name" value="MCP/YpsA-like"/>
    <property type="match status" value="1"/>
</dbReference>
<dbReference type="GO" id="GO:0009691">
    <property type="term" value="P:cytokinin biosynthetic process"/>
    <property type="evidence" value="ECO:0007669"/>
    <property type="project" value="UniProtKB-UniRule"/>
</dbReference>
<comment type="caution">
    <text evidence="4">The sequence shown here is derived from an EMBL/GenBank/DDBJ whole genome shotgun (WGS) entry which is preliminary data.</text>
</comment>
<reference evidence="4 5" key="1">
    <citation type="submission" date="2020-07" db="EMBL/GenBank/DDBJ databases">
        <title>Genomic Encyclopedia of Type Strains, Phase IV (KMG-V): Genome sequencing to study the core and pangenomes of soil and plant-associated prokaryotes.</title>
        <authorList>
            <person name="Whitman W."/>
        </authorList>
    </citation>
    <scope>NUCLEOTIDE SEQUENCE [LARGE SCALE GENOMIC DNA]</scope>
    <source>
        <strain evidence="4 5">SAS40</strain>
    </source>
</reference>
<keyword evidence="5" id="KW-1185">Reference proteome</keyword>
<protein>
    <recommendedName>
        <fullName evidence="3">Cytokinin riboside 5'-monophosphate phosphoribohydrolase</fullName>
        <ecNumber evidence="3">3.2.2.n1</ecNumber>
    </recommendedName>
</protein>
<evidence type="ECO:0000256" key="2">
    <source>
        <dbReference type="ARBA" id="ARBA00006763"/>
    </source>
</evidence>
<dbReference type="EC" id="3.2.2.n1" evidence="3"/>
<dbReference type="Pfam" id="PF03641">
    <property type="entry name" value="Lysine_decarbox"/>
    <property type="match status" value="1"/>
</dbReference>
<dbReference type="EMBL" id="JACBYR010000004">
    <property type="protein sequence ID" value="NYE86144.1"/>
    <property type="molecule type" value="Genomic_DNA"/>
</dbReference>
<dbReference type="Proteomes" id="UP000542125">
    <property type="component" value="Unassembled WGS sequence"/>
</dbReference>
<gene>
    <name evidence="4" type="ORF">FHW18_005470</name>
</gene>
<dbReference type="PANTHER" id="PTHR31223">
    <property type="entry name" value="LOG FAMILY PROTEIN YJL055W"/>
    <property type="match status" value="1"/>
</dbReference>
<dbReference type="GO" id="GO:0008714">
    <property type="term" value="F:AMP nucleosidase activity"/>
    <property type="evidence" value="ECO:0007669"/>
    <property type="project" value="UniProtKB-EC"/>
</dbReference>
<evidence type="ECO:0000313" key="4">
    <source>
        <dbReference type="EMBL" id="NYE86144.1"/>
    </source>
</evidence>